<dbReference type="OrthoDB" id="542013at2759"/>
<dbReference type="Proteomes" id="UP000700596">
    <property type="component" value="Unassembled WGS sequence"/>
</dbReference>
<reference evidence="2" key="1">
    <citation type="journal article" date="2021" name="Nat. Commun.">
        <title>Genetic determinants of endophytism in the Arabidopsis root mycobiome.</title>
        <authorList>
            <person name="Mesny F."/>
            <person name="Miyauchi S."/>
            <person name="Thiergart T."/>
            <person name="Pickel B."/>
            <person name="Atanasova L."/>
            <person name="Karlsson M."/>
            <person name="Huettel B."/>
            <person name="Barry K.W."/>
            <person name="Haridas S."/>
            <person name="Chen C."/>
            <person name="Bauer D."/>
            <person name="Andreopoulos W."/>
            <person name="Pangilinan J."/>
            <person name="LaButti K."/>
            <person name="Riley R."/>
            <person name="Lipzen A."/>
            <person name="Clum A."/>
            <person name="Drula E."/>
            <person name="Henrissat B."/>
            <person name="Kohler A."/>
            <person name="Grigoriev I.V."/>
            <person name="Martin F.M."/>
            <person name="Hacquard S."/>
        </authorList>
    </citation>
    <scope>NUCLEOTIDE SEQUENCE</scope>
    <source>
        <strain evidence="2">MPI-CAGE-CH-0243</strain>
    </source>
</reference>
<dbReference type="PANTHER" id="PTHR43157">
    <property type="entry name" value="PHOSPHATIDYLINOSITOL-GLYCAN BIOSYNTHESIS CLASS F PROTEIN-RELATED"/>
    <property type="match status" value="1"/>
</dbReference>
<dbReference type="InterPro" id="IPR036291">
    <property type="entry name" value="NAD(P)-bd_dom_sf"/>
</dbReference>
<dbReference type="Pfam" id="PF00106">
    <property type="entry name" value="adh_short"/>
    <property type="match status" value="1"/>
</dbReference>
<organism evidence="2 3">
    <name type="scientific">Dendryphion nanum</name>
    <dbReference type="NCBI Taxonomy" id="256645"/>
    <lineage>
        <taxon>Eukaryota</taxon>
        <taxon>Fungi</taxon>
        <taxon>Dikarya</taxon>
        <taxon>Ascomycota</taxon>
        <taxon>Pezizomycotina</taxon>
        <taxon>Dothideomycetes</taxon>
        <taxon>Pleosporomycetidae</taxon>
        <taxon>Pleosporales</taxon>
        <taxon>Torulaceae</taxon>
        <taxon>Dendryphion</taxon>
    </lineage>
</organism>
<sequence>MASPMSLAKFVYIVLKSQFLERIPYIQHDFSGQTIIVTGSNTGIGFEAARQLVHHGASKVILAVRSTSKGEVAARKLLESTKATRSQVEVWQLDLSDYNSIKAFATRVEQLPRLDAVLQNAGMLTQKWTTIDGDEAQIRVNVLGALLLGLHVLPKLRETGKKFGVRTRLSYVGSDAHYVAQFKEANNAGSLFATLNDEKKSNMMDRYMTSKLLLFYGVREIAARNPITPDSNVVINVMTPGACKSDIFRDSSGISGMIGVLIHDLLGRSTEVGGRTLIDAIKPDINTDSHGAFLMNRKIFPNGPSVDSVKGQELEKRFNKELCERLESIVPGVTKALN</sequence>
<protein>
    <recommendedName>
        <fullName evidence="4">NAD(P)-binding protein</fullName>
    </recommendedName>
</protein>
<dbReference type="InterPro" id="IPR002347">
    <property type="entry name" value="SDR_fam"/>
</dbReference>
<evidence type="ECO:0000313" key="3">
    <source>
        <dbReference type="Proteomes" id="UP000700596"/>
    </source>
</evidence>
<gene>
    <name evidence="2" type="ORF">B0J11DRAFT_162580</name>
</gene>
<dbReference type="GO" id="GO:0016491">
    <property type="term" value="F:oxidoreductase activity"/>
    <property type="evidence" value="ECO:0007669"/>
    <property type="project" value="UniProtKB-KW"/>
</dbReference>
<comment type="caution">
    <text evidence="2">The sequence shown here is derived from an EMBL/GenBank/DDBJ whole genome shotgun (WGS) entry which is preliminary data.</text>
</comment>
<keyword evidence="3" id="KW-1185">Reference proteome</keyword>
<evidence type="ECO:0000313" key="2">
    <source>
        <dbReference type="EMBL" id="KAH7135556.1"/>
    </source>
</evidence>
<evidence type="ECO:0008006" key="4">
    <source>
        <dbReference type="Google" id="ProtNLM"/>
    </source>
</evidence>
<dbReference type="PRINTS" id="PR00081">
    <property type="entry name" value="GDHRDH"/>
</dbReference>
<accession>A0A9P9IX71</accession>
<dbReference type="AlphaFoldDB" id="A0A9P9IX71"/>
<name>A0A9P9IX71_9PLEO</name>
<evidence type="ECO:0000256" key="1">
    <source>
        <dbReference type="ARBA" id="ARBA00023002"/>
    </source>
</evidence>
<dbReference type="Gene3D" id="3.40.50.720">
    <property type="entry name" value="NAD(P)-binding Rossmann-like Domain"/>
    <property type="match status" value="1"/>
</dbReference>
<dbReference type="SUPFAM" id="SSF51735">
    <property type="entry name" value="NAD(P)-binding Rossmann-fold domains"/>
    <property type="match status" value="1"/>
</dbReference>
<dbReference type="PANTHER" id="PTHR43157:SF31">
    <property type="entry name" value="PHOSPHATIDYLINOSITOL-GLYCAN BIOSYNTHESIS CLASS F PROTEIN"/>
    <property type="match status" value="1"/>
</dbReference>
<dbReference type="EMBL" id="JAGMWT010000002">
    <property type="protein sequence ID" value="KAH7135556.1"/>
    <property type="molecule type" value="Genomic_DNA"/>
</dbReference>
<proteinExistence type="predicted"/>
<keyword evidence="1" id="KW-0560">Oxidoreductase</keyword>